<sequence length="56" mass="6123">MKIFTLINYINRILIGIWGAIVLYYISNRSGHSDGTGQGLETAVPGIGFFYSCPLA</sequence>
<dbReference type="STRING" id="662367.SAMN05216167_101514"/>
<keyword evidence="1" id="KW-0812">Transmembrane</keyword>
<reference evidence="2 3" key="1">
    <citation type="submission" date="2016-10" db="EMBL/GenBank/DDBJ databases">
        <authorList>
            <person name="de Groot N.N."/>
        </authorList>
    </citation>
    <scope>NUCLEOTIDE SEQUENCE [LARGE SCALE GENOMIC DNA]</scope>
    <source>
        <strain evidence="2 3">DSM 26130</strain>
    </source>
</reference>
<dbReference type="Proteomes" id="UP000198598">
    <property type="component" value="Unassembled WGS sequence"/>
</dbReference>
<dbReference type="RefSeq" id="WP_177236484.1">
    <property type="nucleotide sequence ID" value="NZ_FOLQ01000001.1"/>
</dbReference>
<evidence type="ECO:0000313" key="2">
    <source>
        <dbReference type="EMBL" id="SFC12820.1"/>
    </source>
</evidence>
<organism evidence="2 3">
    <name type="scientific">Spirosoma endophyticum</name>
    <dbReference type="NCBI Taxonomy" id="662367"/>
    <lineage>
        <taxon>Bacteria</taxon>
        <taxon>Pseudomonadati</taxon>
        <taxon>Bacteroidota</taxon>
        <taxon>Cytophagia</taxon>
        <taxon>Cytophagales</taxon>
        <taxon>Cytophagaceae</taxon>
        <taxon>Spirosoma</taxon>
    </lineage>
</organism>
<protein>
    <submittedName>
        <fullName evidence="2">Uncharacterized protein</fullName>
    </submittedName>
</protein>
<evidence type="ECO:0000313" key="3">
    <source>
        <dbReference type="Proteomes" id="UP000198598"/>
    </source>
</evidence>
<gene>
    <name evidence="2" type="ORF">SAMN05216167_101514</name>
</gene>
<evidence type="ECO:0000256" key="1">
    <source>
        <dbReference type="SAM" id="Phobius"/>
    </source>
</evidence>
<dbReference type="AlphaFoldDB" id="A0A1I1GUY3"/>
<keyword evidence="1" id="KW-1133">Transmembrane helix</keyword>
<keyword evidence="1" id="KW-0472">Membrane</keyword>
<feature type="transmembrane region" description="Helical" evidence="1">
    <location>
        <begin position="6"/>
        <end position="26"/>
    </location>
</feature>
<dbReference type="EMBL" id="FOLQ01000001">
    <property type="protein sequence ID" value="SFC12820.1"/>
    <property type="molecule type" value="Genomic_DNA"/>
</dbReference>
<proteinExistence type="predicted"/>
<keyword evidence="3" id="KW-1185">Reference proteome</keyword>
<accession>A0A1I1GUY3</accession>
<name>A0A1I1GUY3_9BACT</name>